<dbReference type="Proteomes" id="UP000659124">
    <property type="component" value="Unassembled WGS sequence"/>
</dbReference>
<evidence type="ECO:0000313" key="2">
    <source>
        <dbReference type="EMBL" id="MBC9932264.1"/>
    </source>
</evidence>
<keyword evidence="3" id="KW-1185">Reference proteome</keyword>
<dbReference type="Pfam" id="PF00027">
    <property type="entry name" value="cNMP_binding"/>
    <property type="match status" value="1"/>
</dbReference>
<dbReference type="CDD" id="cd00038">
    <property type="entry name" value="CAP_ED"/>
    <property type="match status" value="1"/>
</dbReference>
<dbReference type="SUPFAM" id="SSF51206">
    <property type="entry name" value="cAMP-binding domain-like"/>
    <property type="match status" value="1"/>
</dbReference>
<dbReference type="InterPro" id="IPR018490">
    <property type="entry name" value="cNMP-bd_dom_sf"/>
</dbReference>
<evidence type="ECO:0000313" key="3">
    <source>
        <dbReference type="Proteomes" id="UP000659124"/>
    </source>
</evidence>
<dbReference type="InterPro" id="IPR000595">
    <property type="entry name" value="cNMP-bd_dom"/>
</dbReference>
<reference evidence="2 3" key="1">
    <citation type="submission" date="2020-09" db="EMBL/GenBank/DDBJ databases">
        <title>Genome sequences of type strains of Chitinophaga qingshengii and Chitinophaga varians.</title>
        <authorList>
            <person name="Kittiwongwattana C."/>
        </authorList>
    </citation>
    <scope>NUCLEOTIDE SEQUENCE [LARGE SCALE GENOMIC DNA]</scope>
    <source>
        <strain evidence="2 3">JCM 30026</strain>
    </source>
</reference>
<comment type="caution">
    <text evidence="2">The sequence shown here is derived from an EMBL/GenBank/DDBJ whole genome shotgun (WGS) entry which is preliminary data.</text>
</comment>
<proteinExistence type="predicted"/>
<feature type="domain" description="Cyclic nucleotide-binding" evidence="1">
    <location>
        <begin position="30"/>
        <end position="114"/>
    </location>
</feature>
<name>A0ABR7TS91_9BACT</name>
<evidence type="ECO:0000259" key="1">
    <source>
        <dbReference type="Pfam" id="PF00027"/>
    </source>
</evidence>
<accession>A0ABR7TS91</accession>
<dbReference type="RefSeq" id="WP_188089394.1">
    <property type="nucleotide sequence ID" value="NZ_JACVFC010000002.1"/>
</dbReference>
<gene>
    <name evidence="2" type="ORF">ICL07_17895</name>
</gene>
<dbReference type="EMBL" id="JACVFC010000002">
    <property type="protein sequence ID" value="MBC9932264.1"/>
    <property type="molecule type" value="Genomic_DNA"/>
</dbReference>
<dbReference type="InterPro" id="IPR014710">
    <property type="entry name" value="RmlC-like_jellyroll"/>
</dbReference>
<dbReference type="Gene3D" id="2.60.120.10">
    <property type="entry name" value="Jelly Rolls"/>
    <property type="match status" value="1"/>
</dbReference>
<organism evidence="2 3">
    <name type="scientific">Chitinophaga qingshengii</name>
    <dbReference type="NCBI Taxonomy" id="1569794"/>
    <lineage>
        <taxon>Bacteria</taxon>
        <taxon>Pseudomonadati</taxon>
        <taxon>Bacteroidota</taxon>
        <taxon>Chitinophagia</taxon>
        <taxon>Chitinophagales</taxon>
        <taxon>Chitinophagaceae</taxon>
        <taxon>Chitinophaga</taxon>
    </lineage>
</organism>
<sequence length="206" mass="24205">MFERIDQFVDRIISLSPEEKQQFHSLLKFKRVRKRTYLLQEGEICDFEAYIVKGCIRTYYLSDEGAETILSFAIEDWWVSDPSSFTGQTPSNMFIESLEDCELLILDHKSKATLYEKIPKFETLFRLLMQRSLFTLQRRFHSLVSQTAEQRYLAFIEKYPQVVQRVPQNQIARYLGVSPEFLSKVRNTIQKKTTQSGCLSAKHQPA</sequence>
<protein>
    <submittedName>
        <fullName evidence="2">Crp/Fnr family transcriptional regulator</fullName>
    </submittedName>
</protein>